<name>A0A841Q080_9BACL</name>
<comment type="caution">
    <text evidence="1">The sequence shown here is derived from an EMBL/GenBank/DDBJ whole genome shotgun (WGS) entry which is preliminary data.</text>
</comment>
<sequence length="45" mass="5071">MTAMKLDRDDVFQGRIMGTAGLVIDDGSMDVRHIFLSLHEHLIQS</sequence>
<evidence type="ECO:0000313" key="2">
    <source>
        <dbReference type="Proteomes" id="UP000568839"/>
    </source>
</evidence>
<keyword evidence="2" id="KW-1185">Reference proteome</keyword>
<dbReference type="EMBL" id="JACHHJ010000004">
    <property type="protein sequence ID" value="MBB6450752.1"/>
    <property type="molecule type" value="Genomic_DNA"/>
</dbReference>
<accession>A0A841Q080</accession>
<dbReference type="Proteomes" id="UP000568839">
    <property type="component" value="Unassembled WGS sequence"/>
</dbReference>
<protein>
    <submittedName>
        <fullName evidence="1">Uncharacterized protein</fullName>
    </submittedName>
</protein>
<proteinExistence type="predicted"/>
<reference evidence="1 2" key="1">
    <citation type="submission" date="2020-08" db="EMBL/GenBank/DDBJ databases">
        <title>Genomic Encyclopedia of Type Strains, Phase IV (KMG-IV): sequencing the most valuable type-strain genomes for metagenomic binning, comparative biology and taxonomic classification.</title>
        <authorList>
            <person name="Goeker M."/>
        </authorList>
    </citation>
    <scope>NUCLEOTIDE SEQUENCE [LARGE SCALE GENOMIC DNA]</scope>
    <source>
        <strain evidence="1 2">DSM 21769</strain>
    </source>
</reference>
<gene>
    <name evidence="1" type="ORF">HNR44_002742</name>
</gene>
<evidence type="ECO:0000313" key="1">
    <source>
        <dbReference type="EMBL" id="MBB6450752.1"/>
    </source>
</evidence>
<dbReference type="RefSeq" id="WP_246407516.1">
    <property type="nucleotide sequence ID" value="NZ_JACHHJ010000004.1"/>
</dbReference>
<dbReference type="AlphaFoldDB" id="A0A841Q080"/>
<organism evidence="1 2">
    <name type="scientific">Geomicrobium halophilum</name>
    <dbReference type="NCBI Taxonomy" id="549000"/>
    <lineage>
        <taxon>Bacteria</taxon>
        <taxon>Bacillati</taxon>
        <taxon>Bacillota</taxon>
        <taxon>Bacilli</taxon>
        <taxon>Bacillales</taxon>
        <taxon>Geomicrobium</taxon>
    </lineage>
</organism>